<comment type="caution">
    <text evidence="1">The sequence shown here is derived from an EMBL/GenBank/DDBJ whole genome shotgun (WGS) entry which is preliminary data.</text>
</comment>
<gene>
    <name evidence="1" type="ORF">JI741_29925</name>
</gene>
<keyword evidence="2" id="KW-1185">Reference proteome</keyword>
<protein>
    <recommendedName>
        <fullName evidence="3">Peptidase M48 domain-containing protein</fullName>
    </recommendedName>
</protein>
<proteinExistence type="predicted"/>
<evidence type="ECO:0008006" key="3">
    <source>
        <dbReference type="Google" id="ProtNLM"/>
    </source>
</evidence>
<dbReference type="RefSeq" id="WP_202015939.1">
    <property type="nucleotide sequence ID" value="NZ_JAERRB010000016.1"/>
</dbReference>
<dbReference type="EMBL" id="JAERRB010000016">
    <property type="protein sequence ID" value="MBL0745488.1"/>
    <property type="molecule type" value="Genomic_DNA"/>
</dbReference>
<accession>A0ABS1L1A5</accession>
<evidence type="ECO:0000313" key="1">
    <source>
        <dbReference type="EMBL" id="MBL0745488.1"/>
    </source>
</evidence>
<dbReference type="Proteomes" id="UP000613030">
    <property type="component" value="Unassembled WGS sequence"/>
</dbReference>
<reference evidence="1 2" key="1">
    <citation type="submission" date="2021-01" db="EMBL/GenBank/DDBJ databases">
        <title>Chryseolinea sp. Jin1 Genome sequencing and assembly.</title>
        <authorList>
            <person name="Kim I."/>
        </authorList>
    </citation>
    <scope>NUCLEOTIDE SEQUENCE [LARGE SCALE GENOMIC DNA]</scope>
    <source>
        <strain evidence="1 2">Jin1</strain>
    </source>
</reference>
<evidence type="ECO:0000313" key="2">
    <source>
        <dbReference type="Proteomes" id="UP000613030"/>
    </source>
</evidence>
<name>A0ABS1L1A5_9BACT</name>
<sequence>MSGKNRDLINAIVATPGGGSTIKQMDNEDFLDLWRFDAVFKSKGGYYDTHQLPEPAKQFLDNIIKGTNGQISAIRKNRVHYPIPIVHLIASSKLGASAGKSEGKYFIGINVATSFILNDLFCRMLSSCKILRQFGDPSKEGETQKINFAATTEIKELAIEKNPNENIIPRDSTRAILAQVLTSWATKFLSMHEYAHIVFGHVDYKENLLREGKSLSPMNSQTLEYDADCYAAQIAFREIIFAFENSTDVKDELRPFYADLEIIIFVWAYAIYSMYRLFQVSGVDEYTLHLNKYPHVGIRQRLMMTMMCTLVDREAKRDTRYSGTLDRVSGILKSVIEQAEKAFDEISNQGFCDGNIRFAFFSPKADSHFKAIHNHFDNVRSELEKFSYGTFSPFTPLR</sequence>
<organism evidence="1 2">
    <name type="scientific">Chryseolinea lacunae</name>
    <dbReference type="NCBI Taxonomy" id="2801331"/>
    <lineage>
        <taxon>Bacteria</taxon>
        <taxon>Pseudomonadati</taxon>
        <taxon>Bacteroidota</taxon>
        <taxon>Cytophagia</taxon>
        <taxon>Cytophagales</taxon>
        <taxon>Fulvivirgaceae</taxon>
        <taxon>Chryseolinea</taxon>
    </lineage>
</organism>